<keyword evidence="6" id="KW-0547">Nucleotide-binding</keyword>
<dbReference type="PANTHER" id="PTHR19229:SF36">
    <property type="entry name" value="ATP-BINDING CASSETTE SUB-FAMILY A MEMBER 2"/>
    <property type="match status" value="1"/>
</dbReference>
<feature type="transmembrane region" description="Helical" evidence="10">
    <location>
        <begin position="1254"/>
        <end position="1275"/>
    </location>
</feature>
<dbReference type="SMART" id="SM00382">
    <property type="entry name" value="AAA"/>
    <property type="match status" value="2"/>
</dbReference>
<dbReference type="InterPro" id="IPR013525">
    <property type="entry name" value="ABC2_TM"/>
</dbReference>
<dbReference type="GO" id="GO:0005524">
    <property type="term" value="F:ATP binding"/>
    <property type="evidence" value="ECO:0007669"/>
    <property type="project" value="UniProtKB-KW"/>
</dbReference>
<dbReference type="GO" id="GO:0005319">
    <property type="term" value="F:lipid transporter activity"/>
    <property type="evidence" value="ECO:0007669"/>
    <property type="project" value="TreeGrafter"/>
</dbReference>
<keyword evidence="5" id="KW-0677">Repeat</keyword>
<comment type="subcellular location">
    <subcellularLocation>
        <location evidence="1">Membrane</location>
        <topology evidence="1">Multi-pass membrane protein</topology>
    </subcellularLocation>
</comment>
<evidence type="ECO:0000256" key="3">
    <source>
        <dbReference type="ARBA" id="ARBA00022448"/>
    </source>
</evidence>
<dbReference type="EMBL" id="LGSR01000019">
    <property type="protein sequence ID" value="KOS20037.1"/>
    <property type="molecule type" value="Genomic_DNA"/>
</dbReference>
<keyword evidence="8 10" id="KW-1133">Transmembrane helix</keyword>
<keyword evidence="7 12" id="KW-0067">ATP-binding</keyword>
<evidence type="ECO:0000256" key="4">
    <source>
        <dbReference type="ARBA" id="ARBA00022692"/>
    </source>
</evidence>
<feature type="transmembrane region" description="Helical" evidence="10">
    <location>
        <begin position="333"/>
        <end position="354"/>
    </location>
</feature>
<dbReference type="PROSITE" id="PS00211">
    <property type="entry name" value="ABC_TRANSPORTER_1"/>
    <property type="match status" value="2"/>
</dbReference>
<dbReference type="SUPFAM" id="SSF52540">
    <property type="entry name" value="P-loop containing nucleoside triphosphate hydrolases"/>
    <property type="match status" value="2"/>
</dbReference>
<dbReference type="PROSITE" id="PS50893">
    <property type="entry name" value="ABC_TRANSPORTER_2"/>
    <property type="match status" value="2"/>
</dbReference>
<evidence type="ECO:0000256" key="8">
    <source>
        <dbReference type="ARBA" id="ARBA00022989"/>
    </source>
</evidence>
<evidence type="ECO:0000259" key="11">
    <source>
        <dbReference type="PROSITE" id="PS50893"/>
    </source>
</evidence>
<evidence type="ECO:0000256" key="5">
    <source>
        <dbReference type="ARBA" id="ARBA00022737"/>
    </source>
</evidence>
<evidence type="ECO:0000256" key="6">
    <source>
        <dbReference type="ARBA" id="ARBA00022741"/>
    </source>
</evidence>
<dbReference type="Pfam" id="PF00005">
    <property type="entry name" value="ABC_tran"/>
    <property type="match status" value="2"/>
</dbReference>
<feature type="domain" description="ABC transporter" evidence="11">
    <location>
        <begin position="1322"/>
        <end position="1549"/>
    </location>
</feature>
<evidence type="ECO:0000313" key="12">
    <source>
        <dbReference type="EMBL" id="KOS20037.1"/>
    </source>
</evidence>
<name>A0A0M8MZH9_ESCWE</name>
<feature type="transmembrane region" description="Helical" evidence="10">
    <location>
        <begin position="463"/>
        <end position="486"/>
    </location>
</feature>
<evidence type="ECO:0000256" key="10">
    <source>
        <dbReference type="SAM" id="Phobius"/>
    </source>
</evidence>
<dbReference type="InterPro" id="IPR017871">
    <property type="entry name" value="ABC_transporter-like_CS"/>
</dbReference>
<keyword evidence="13" id="KW-1185">Reference proteome</keyword>
<dbReference type="InterPro" id="IPR027417">
    <property type="entry name" value="P-loop_NTPase"/>
</dbReference>
<feature type="transmembrane region" description="Helical" evidence="10">
    <location>
        <begin position="1207"/>
        <end position="1229"/>
    </location>
</feature>
<dbReference type="InterPro" id="IPR003439">
    <property type="entry name" value="ABC_transporter-like_ATP-bd"/>
</dbReference>
<gene>
    <name evidence="12" type="ORF">ESCO_005578</name>
</gene>
<evidence type="ECO:0000256" key="2">
    <source>
        <dbReference type="ARBA" id="ARBA00008869"/>
    </source>
</evidence>
<dbReference type="GO" id="GO:0016887">
    <property type="term" value="F:ATP hydrolysis activity"/>
    <property type="evidence" value="ECO:0007669"/>
    <property type="project" value="InterPro"/>
</dbReference>
<comment type="caution">
    <text evidence="12">The sequence shown here is derived from an EMBL/GenBank/DDBJ whole genome shotgun (WGS) entry which is preliminary data.</text>
</comment>
<feature type="transmembrane region" description="Helical" evidence="10">
    <location>
        <begin position="1144"/>
        <end position="1167"/>
    </location>
</feature>
<evidence type="ECO:0000313" key="13">
    <source>
        <dbReference type="Proteomes" id="UP000053831"/>
    </source>
</evidence>
<evidence type="ECO:0000256" key="9">
    <source>
        <dbReference type="ARBA" id="ARBA00023136"/>
    </source>
</evidence>
<comment type="similarity">
    <text evidence="2">Belongs to the ABC transporter superfamily. ABCA family.</text>
</comment>
<dbReference type="InterPro" id="IPR003593">
    <property type="entry name" value="AAA+_ATPase"/>
</dbReference>
<dbReference type="Proteomes" id="UP000053831">
    <property type="component" value="Unassembled WGS sequence"/>
</dbReference>
<keyword evidence="3" id="KW-0813">Transport</keyword>
<reference evidence="12 13" key="1">
    <citation type="submission" date="2015-07" db="EMBL/GenBank/DDBJ databases">
        <title>The genome of the fungus Escovopsis weberi, a specialized disease agent of ant agriculture.</title>
        <authorList>
            <person name="de Man T.J."/>
            <person name="Stajich J.E."/>
            <person name="Kubicek C.P."/>
            <person name="Chenthamara K."/>
            <person name="Atanasova L."/>
            <person name="Druzhinina I.S."/>
            <person name="Birnbaum S."/>
            <person name="Barribeau S.M."/>
            <person name="Teiling C."/>
            <person name="Suen G."/>
            <person name="Currie C."/>
            <person name="Gerardo N.M."/>
        </authorList>
    </citation>
    <scope>NUCLEOTIDE SEQUENCE [LARGE SCALE GENOMIC DNA]</scope>
</reference>
<dbReference type="STRING" id="150374.A0A0M8MZH9"/>
<feature type="transmembrane region" description="Helical" evidence="10">
    <location>
        <begin position="1174"/>
        <end position="1195"/>
    </location>
</feature>
<dbReference type="FunFam" id="3.40.50.300:FF:001345">
    <property type="entry name" value="Related to ABC transporter"/>
    <property type="match status" value="1"/>
</dbReference>
<feature type="domain" description="ABC transporter" evidence="11">
    <location>
        <begin position="515"/>
        <end position="750"/>
    </location>
</feature>
<protein>
    <submittedName>
        <fullName evidence="12">ATP-binding cassette sub-family A member 3</fullName>
    </submittedName>
</protein>
<accession>A0A0M8MZH9</accession>
<feature type="transmembrane region" description="Helical" evidence="10">
    <location>
        <begin position="275"/>
        <end position="297"/>
    </location>
</feature>
<feature type="transmembrane region" description="Helical" evidence="10">
    <location>
        <begin position="394"/>
        <end position="414"/>
    </location>
</feature>
<dbReference type="InterPro" id="IPR026082">
    <property type="entry name" value="ABCA"/>
</dbReference>
<feature type="transmembrane region" description="Helical" evidence="10">
    <location>
        <begin position="890"/>
        <end position="912"/>
    </location>
</feature>
<dbReference type="OrthoDB" id="8061355at2759"/>
<evidence type="ECO:0000256" key="7">
    <source>
        <dbReference type="ARBA" id="ARBA00022840"/>
    </source>
</evidence>
<feature type="transmembrane region" description="Helical" evidence="10">
    <location>
        <begin position="366"/>
        <end position="388"/>
    </location>
</feature>
<dbReference type="CDD" id="cd03263">
    <property type="entry name" value="ABC_subfamily_A"/>
    <property type="match status" value="2"/>
</dbReference>
<dbReference type="GO" id="GO:0016020">
    <property type="term" value="C:membrane"/>
    <property type="evidence" value="ECO:0007669"/>
    <property type="project" value="UniProtKB-SubCell"/>
</dbReference>
<keyword evidence="9 10" id="KW-0472">Membrane</keyword>
<dbReference type="GO" id="GO:0140359">
    <property type="term" value="F:ABC-type transporter activity"/>
    <property type="evidence" value="ECO:0007669"/>
    <property type="project" value="InterPro"/>
</dbReference>
<dbReference type="PANTHER" id="PTHR19229">
    <property type="entry name" value="ATP-BINDING CASSETTE TRANSPORTER SUBFAMILY A ABCA"/>
    <property type="match status" value="1"/>
</dbReference>
<feature type="transmembrane region" description="Helical" evidence="10">
    <location>
        <begin position="1065"/>
        <end position="1086"/>
    </location>
</feature>
<evidence type="ECO:0000256" key="1">
    <source>
        <dbReference type="ARBA" id="ARBA00004141"/>
    </source>
</evidence>
<feature type="transmembrane region" description="Helical" evidence="10">
    <location>
        <begin position="421"/>
        <end position="443"/>
    </location>
</feature>
<feature type="transmembrane region" description="Helical" evidence="10">
    <location>
        <begin position="1107"/>
        <end position="1132"/>
    </location>
</feature>
<dbReference type="Gene3D" id="3.40.50.300">
    <property type="entry name" value="P-loop containing nucleotide triphosphate hydrolases"/>
    <property type="match status" value="2"/>
</dbReference>
<proteinExistence type="inferred from homology"/>
<sequence>MAQRNRRFYPLDLEHTWTRPPPVEGEDPPEPLPSYEEAFEQPLVTTFFVLIKTLTVKNFRVVVLRNPLRALCMALLAPVLLATVFSYVKRLFVPPAVYGFGHVYPVRNLAQAFDAASAAASGRHKVVLVDNGHTGGDIQAVLDELARQVTAAGPRIRVLRSRDESILATECRSTLRGVTSCFNAVVMMSSPGEGQGGIWNYSIRSDSEMWSSPLRSMVDRSDKNEEVYLLPFQRAIDAIITRRENPQFSHALAQNQELAFTSITQEEREAKVKRVFLNAIQRFMGVAFMLSIIWISFHLPGLVATERETGMSQLIDAMILTDRPWIPPVVRIISHYLSLSVIYAPAWIISSVVVHRGVFPMSGFAVSLAVFVLGGLGTTSFSMFLASFFSKAQLSGILSILAVALLGILAQAITDPSTATVIFLSAVFPPCSFVFFIILMSRFEKLGKPMSLLDLCPDKGWKIPGVLFLAFLTIQTLAYPVLAFLIERVLYSTESEYRKVFTRDRDLFHTHQCPVQLKAFTKIYSPGLMSAISSMFSKPREPVVAVKNLNLTVRHGQIVALLGANGSGKSTTLDAIAGLTKASDGRILVDARRGLGIAPQKNVLWNDLTVEEHLAVFCRLKSPKLSASQQGITETLIKVDLIQKRYAYASTLSGGQKRKLQLGMMLIGGSGVCCVDEVSSGVDPLSRRQLWDILLAERGERTMVITTHFLDEADLLADHIAIMSRGTLRAQGTSVGLKNRHGGGYVISVPLGKDSRMFPELQGTRRETSTTHLNFVAPTSFLAYRNIRQLKTAGITDYRFSCPTLENAFLKLSEEIQVFDPELPFSNDPIESEVNASVSQELAQLIAEGYRRLDDHKPLGMFLMSGRRLNFFEQAVILLKKRWTILRRNWILYLIALLLPILAAGLTSLYVLNTPVIGCSAADQSSVSEAQDAFTQMSKNFNPNDLIFPVGPRSKAGRIRRIRDTLPLLTTPELAPLVAVMLRNVQMIDSFHDFVGFTKSHSRNITTGLWLGDEGSNPTIAWVSNMAFASPLTAQQFLNLLLTNTTIQTTWTPLERPFNPRIGRALNLVVYMGLALAFYPAFFALYPSNERRKFVRSLQYSNGVRPFPLWIAYIVFDFTIVLVSSAFVVGLWAGLTNFQTHLEYVFVVLCLYGLASVLMAYLVSLFANSQLATFAWAVVVQETAFLCYLISYVGIITFLDASKIDTAILLCHFIVSAFMPIGSAVRALFLTTNLFSVACDGSQITQHPLEMTKFGGPIFLLIVQSCCLFGLLLWVDSGSAASMLRNLLGRYGEMENAVTNADAEMKEEATRVLSEEGSLDGLRLLNVTKSFGKNTVVDNVSFGIGKGEVFALLGPNGAGKSTTISLIRGDLKMSRGSGDIYVDNVSITKHLLAARASLGVCPQIDALDQMTVQEHLEFYARVHGIPNIEHNVNEILKGTGLALFSTRMASQLSGGNKRKLSLGIALMGNPTVVLLDEPSSGLDALAKRIMWHTFKSLVSGRSILLTTHSMEEADALAGRAGILNRRMLALGTLPELRSRFGDNLHVHLVSRSAPRTPQAAMERMRVKIREILPTATIEAKTYHGQFRFSVSEAELLKSNKRQFAGHGAMGRLIMIMEESKRRLGVEYYSIRQTTLDQVFLSVVGKHIQEEVPVEEQPHTRLWRVLEFIETRFDRLVKLFRRSGEADEGIALRELGRGGQAVS</sequence>
<organism evidence="12 13">
    <name type="scientific">Escovopsis weberi</name>
    <dbReference type="NCBI Taxonomy" id="150374"/>
    <lineage>
        <taxon>Eukaryota</taxon>
        <taxon>Fungi</taxon>
        <taxon>Dikarya</taxon>
        <taxon>Ascomycota</taxon>
        <taxon>Pezizomycotina</taxon>
        <taxon>Sordariomycetes</taxon>
        <taxon>Hypocreomycetidae</taxon>
        <taxon>Hypocreales</taxon>
        <taxon>Hypocreaceae</taxon>
        <taxon>Escovopsis</taxon>
    </lineage>
</organism>
<keyword evidence="4 10" id="KW-0812">Transmembrane</keyword>
<dbReference type="Pfam" id="PF12698">
    <property type="entry name" value="ABC2_membrane_3"/>
    <property type="match status" value="2"/>
</dbReference>